<gene>
    <name evidence="9" type="ORF">MAR_033927</name>
</gene>
<keyword evidence="4" id="KW-0735">Signal-anchor</keyword>
<dbReference type="InterPro" id="IPR027417">
    <property type="entry name" value="P-loop_NTPase"/>
</dbReference>
<evidence type="ECO:0000313" key="10">
    <source>
        <dbReference type="Proteomes" id="UP001164746"/>
    </source>
</evidence>
<reference evidence="9" key="1">
    <citation type="submission" date="2022-11" db="EMBL/GenBank/DDBJ databases">
        <title>Centuries of genome instability and evolution in soft-shell clam transmissible cancer (bioRxiv).</title>
        <authorList>
            <person name="Hart S.F.M."/>
            <person name="Yonemitsu M.A."/>
            <person name="Giersch R.M."/>
            <person name="Beal B.F."/>
            <person name="Arriagada G."/>
            <person name="Davis B.W."/>
            <person name="Ostrander E.A."/>
            <person name="Goff S.P."/>
            <person name="Metzger M.J."/>
        </authorList>
    </citation>
    <scope>NUCLEOTIDE SEQUENCE</scope>
    <source>
        <strain evidence="9">MELC-2E11</strain>
        <tissue evidence="9">Siphon/mantle</tissue>
    </source>
</reference>
<keyword evidence="7" id="KW-0472">Membrane</keyword>
<comment type="subcellular location">
    <subcellularLocation>
        <location evidence="1">Golgi apparatus membrane</location>
        <topology evidence="1">Single-pass type II membrane protein</topology>
    </subcellularLocation>
</comment>
<keyword evidence="3" id="KW-0812">Transmembrane</keyword>
<evidence type="ECO:0000256" key="3">
    <source>
        <dbReference type="ARBA" id="ARBA00022692"/>
    </source>
</evidence>
<keyword evidence="8" id="KW-0325">Glycoprotein</keyword>
<evidence type="ECO:0000256" key="2">
    <source>
        <dbReference type="ARBA" id="ARBA00022679"/>
    </source>
</evidence>
<dbReference type="PANTHER" id="PTHR12129">
    <property type="entry name" value="HEPARAN SULFATE 2-O-SULFOTRANSFERASE"/>
    <property type="match status" value="1"/>
</dbReference>
<accession>A0ABY7GAD9</accession>
<dbReference type="Proteomes" id="UP001164746">
    <property type="component" value="Chromosome 17"/>
</dbReference>
<dbReference type="EMBL" id="CP111028">
    <property type="protein sequence ID" value="WAR31385.1"/>
    <property type="molecule type" value="Genomic_DNA"/>
</dbReference>
<evidence type="ECO:0000256" key="6">
    <source>
        <dbReference type="ARBA" id="ARBA00023034"/>
    </source>
</evidence>
<keyword evidence="2" id="KW-0808">Transferase</keyword>
<organism evidence="9 10">
    <name type="scientific">Mya arenaria</name>
    <name type="common">Soft-shell clam</name>
    <dbReference type="NCBI Taxonomy" id="6604"/>
    <lineage>
        <taxon>Eukaryota</taxon>
        <taxon>Metazoa</taxon>
        <taxon>Spiralia</taxon>
        <taxon>Lophotrochozoa</taxon>
        <taxon>Mollusca</taxon>
        <taxon>Bivalvia</taxon>
        <taxon>Autobranchia</taxon>
        <taxon>Heteroconchia</taxon>
        <taxon>Euheterodonta</taxon>
        <taxon>Imparidentia</taxon>
        <taxon>Neoheterodontei</taxon>
        <taxon>Myida</taxon>
        <taxon>Myoidea</taxon>
        <taxon>Myidae</taxon>
        <taxon>Mya</taxon>
    </lineage>
</organism>
<evidence type="ECO:0000256" key="7">
    <source>
        <dbReference type="ARBA" id="ARBA00023136"/>
    </source>
</evidence>
<evidence type="ECO:0000256" key="4">
    <source>
        <dbReference type="ARBA" id="ARBA00022968"/>
    </source>
</evidence>
<sequence length="191" mass="22526">MGYNDRLPVYINIIRKPLERLLSYYYFTFDDCVEQGHKDCDPVNLWLQIPFFCGHSYRCRQPGSRWALEQAKYNLINNYLLVGVTEELGDFIAMLERSHLRKTNKKDNPSKSSIAKIEESAIWKMEHEFYEFALDHFRFQKRLTFAAVDTLDPETAADLQNQQSFLLSDGRLYVPKGLQFHYEKVRPDMPG</sequence>
<dbReference type="PANTHER" id="PTHR12129:SF17">
    <property type="entry name" value="HEPARAN SULFATE 2-O-SULFOTRANSFERASE 1"/>
    <property type="match status" value="1"/>
</dbReference>
<protein>
    <submittedName>
        <fullName evidence="9">HS2ST-like protein</fullName>
    </submittedName>
</protein>
<evidence type="ECO:0000256" key="8">
    <source>
        <dbReference type="ARBA" id="ARBA00023180"/>
    </source>
</evidence>
<evidence type="ECO:0000313" key="9">
    <source>
        <dbReference type="EMBL" id="WAR31385.1"/>
    </source>
</evidence>
<dbReference type="InterPro" id="IPR007734">
    <property type="entry name" value="Heparan_SO4_2-O-STrfase"/>
</dbReference>
<evidence type="ECO:0000256" key="5">
    <source>
        <dbReference type="ARBA" id="ARBA00022989"/>
    </source>
</evidence>
<keyword evidence="6" id="KW-0333">Golgi apparatus</keyword>
<dbReference type="Gene3D" id="3.40.50.300">
    <property type="entry name" value="P-loop containing nucleotide triphosphate hydrolases"/>
    <property type="match status" value="1"/>
</dbReference>
<keyword evidence="5" id="KW-1133">Transmembrane helix</keyword>
<proteinExistence type="predicted"/>
<name>A0ABY7GAD9_MYAAR</name>
<evidence type="ECO:0000256" key="1">
    <source>
        <dbReference type="ARBA" id="ARBA00004323"/>
    </source>
</evidence>
<keyword evidence="10" id="KW-1185">Reference proteome</keyword>